<organism evidence="1 2">
    <name type="scientific">Bradyrhizobium elkanii</name>
    <dbReference type="NCBI Taxonomy" id="29448"/>
    <lineage>
        <taxon>Bacteria</taxon>
        <taxon>Pseudomonadati</taxon>
        <taxon>Pseudomonadota</taxon>
        <taxon>Alphaproteobacteria</taxon>
        <taxon>Hyphomicrobiales</taxon>
        <taxon>Nitrobacteraceae</taxon>
        <taxon>Bradyrhizobium</taxon>
    </lineage>
</organism>
<proteinExistence type="predicted"/>
<evidence type="ECO:0000313" key="2">
    <source>
        <dbReference type="Proteomes" id="UP000673383"/>
    </source>
</evidence>
<dbReference type="EMBL" id="JAFICZ010000001">
    <property type="protein sequence ID" value="MBP1293476.1"/>
    <property type="molecule type" value="Genomic_DNA"/>
</dbReference>
<protein>
    <submittedName>
        <fullName evidence="1">Uncharacterized protein</fullName>
    </submittedName>
</protein>
<accession>A0A8I1Y4X8</accession>
<dbReference type="Proteomes" id="UP000673383">
    <property type="component" value="Unassembled WGS sequence"/>
</dbReference>
<gene>
    <name evidence="1" type="ORF">JOH49_003229</name>
</gene>
<reference evidence="1" key="1">
    <citation type="submission" date="2021-02" db="EMBL/GenBank/DDBJ databases">
        <title>Genomic Encyclopedia of Type Strains, Phase IV (KMG-V): Genome sequencing to study the core and pangenomes of soil and plant-associated prokaryotes.</title>
        <authorList>
            <person name="Whitman W."/>
        </authorList>
    </citation>
    <scope>NUCLEOTIDE SEQUENCE</scope>
    <source>
        <strain evidence="1">USDA 406</strain>
    </source>
</reference>
<dbReference type="AlphaFoldDB" id="A0A8I1Y4X8"/>
<comment type="caution">
    <text evidence="1">The sequence shown here is derived from an EMBL/GenBank/DDBJ whole genome shotgun (WGS) entry which is preliminary data.</text>
</comment>
<name>A0A8I1Y4X8_BRAEL</name>
<evidence type="ECO:0000313" key="1">
    <source>
        <dbReference type="EMBL" id="MBP1293476.1"/>
    </source>
</evidence>
<sequence>MTLYEHFPADIREVVAFNYPQMLDSIAVALIEKS</sequence>